<dbReference type="InterPro" id="IPR050219">
    <property type="entry name" value="DnaG_primase"/>
</dbReference>
<dbReference type="EMBL" id="VSFF01000008">
    <property type="protein sequence ID" value="TYC13313.1"/>
    <property type="molecule type" value="Genomic_DNA"/>
</dbReference>
<gene>
    <name evidence="2" type="ORF">FXF65_22760</name>
</gene>
<accession>A0A5D0U6G4</accession>
<dbReference type="Pfam" id="PF13155">
    <property type="entry name" value="Toprim_2"/>
    <property type="match status" value="1"/>
</dbReference>
<keyword evidence="3" id="KW-1185">Reference proteome</keyword>
<dbReference type="SMART" id="SM00493">
    <property type="entry name" value="TOPRIM"/>
    <property type="match status" value="1"/>
</dbReference>
<dbReference type="GO" id="GO:0005737">
    <property type="term" value="C:cytoplasm"/>
    <property type="evidence" value="ECO:0007669"/>
    <property type="project" value="TreeGrafter"/>
</dbReference>
<organism evidence="2 3">
    <name type="scientific">Actinomadura syzygii</name>
    <dbReference type="NCBI Taxonomy" id="1427538"/>
    <lineage>
        <taxon>Bacteria</taxon>
        <taxon>Bacillati</taxon>
        <taxon>Actinomycetota</taxon>
        <taxon>Actinomycetes</taxon>
        <taxon>Streptosporangiales</taxon>
        <taxon>Thermomonosporaceae</taxon>
        <taxon>Actinomadura</taxon>
    </lineage>
</organism>
<protein>
    <recommendedName>
        <fullName evidence="1">Toprim domain-containing protein</fullName>
    </recommendedName>
</protein>
<dbReference type="Gene3D" id="3.90.980.10">
    <property type="entry name" value="DNA primase, catalytic core, N-terminal domain"/>
    <property type="match status" value="1"/>
</dbReference>
<dbReference type="AlphaFoldDB" id="A0A5D0U6G4"/>
<dbReference type="CDD" id="cd03364">
    <property type="entry name" value="TOPRIM_DnaG_primases"/>
    <property type="match status" value="1"/>
</dbReference>
<dbReference type="Proteomes" id="UP000322634">
    <property type="component" value="Unassembled WGS sequence"/>
</dbReference>
<proteinExistence type="predicted"/>
<dbReference type="GO" id="GO:0006269">
    <property type="term" value="P:DNA replication, synthesis of primer"/>
    <property type="evidence" value="ECO:0007669"/>
    <property type="project" value="TreeGrafter"/>
</dbReference>
<evidence type="ECO:0000259" key="1">
    <source>
        <dbReference type="PROSITE" id="PS50880"/>
    </source>
</evidence>
<dbReference type="SUPFAM" id="SSF56731">
    <property type="entry name" value="DNA primase core"/>
    <property type="match status" value="1"/>
</dbReference>
<comment type="caution">
    <text evidence="2">The sequence shown here is derived from an EMBL/GenBank/DDBJ whole genome shotgun (WGS) entry which is preliminary data.</text>
</comment>
<dbReference type="Pfam" id="PF08275">
    <property type="entry name" value="DNAG_N"/>
    <property type="match status" value="1"/>
</dbReference>
<name>A0A5D0U6G4_9ACTN</name>
<dbReference type="PANTHER" id="PTHR30313">
    <property type="entry name" value="DNA PRIMASE"/>
    <property type="match status" value="1"/>
</dbReference>
<reference evidence="2 3" key="1">
    <citation type="submission" date="2019-08" db="EMBL/GenBank/DDBJ databases">
        <title>Actinomadura sp. nov. CYP1-5 isolated from mountain soil.</title>
        <authorList>
            <person name="Songsumanus A."/>
            <person name="Kuncharoen N."/>
            <person name="Kudo T."/>
            <person name="Yuki M."/>
            <person name="Igarashi Y."/>
            <person name="Tanasupawat S."/>
        </authorList>
    </citation>
    <scope>NUCLEOTIDE SEQUENCE [LARGE SCALE GENOMIC DNA]</scope>
    <source>
        <strain evidence="2 3">GKU157</strain>
    </source>
</reference>
<sequence>MGRDERLLRGVADRETARLRDGTLPWSRWLDQAVVHGRRHDYTGILLIGAQWRGAADVRSYEEWRSAGRQVRKGETGIRVLGRTGAPRAVFDVTQTEGLPLPAPGPPPPGAGRHVAALTANVPDRVVRRVEADSIAFLVASWLGLEPAMPAFPDRAFWAGPSLGDRILRTARRVHGRASGSSRDGITADAERFFRTSLDASWVPAYLAERGFPAGVQARWRIGYAPAGRRVLTEHLRTRGHPDDAIVAAGLARRDQAGRLRDTFRDRAVFAIRTVDGAVAGFIGRRRDDAPGPKYLNGPDTSLFHKGELLYGLHEARDRLAAGARPVVVEGPLDAIAVTLAGPTEYAAVATCGLALTSAQLGALADTADLDRAGILVALDGDPAGRSGAVRAWERLAGLGGPVELAALPVGRDPADVLRADGRTALLQALRGRAPLLDAAVDAALARAGGTLGTPEERLTAIRAASGLIASRPAEAARQVVRIASRTDVPPALVTEILLETASP</sequence>
<dbReference type="PANTHER" id="PTHR30313:SF2">
    <property type="entry name" value="DNA PRIMASE"/>
    <property type="match status" value="1"/>
</dbReference>
<dbReference type="InterPro" id="IPR006171">
    <property type="entry name" value="TOPRIM_dom"/>
</dbReference>
<dbReference type="PROSITE" id="PS50880">
    <property type="entry name" value="TOPRIM"/>
    <property type="match status" value="1"/>
</dbReference>
<feature type="domain" description="Toprim" evidence="1">
    <location>
        <begin position="324"/>
        <end position="411"/>
    </location>
</feature>
<dbReference type="RefSeq" id="WP_148352006.1">
    <property type="nucleotide sequence ID" value="NZ_JBHSBF010000010.1"/>
</dbReference>
<dbReference type="InterPro" id="IPR034151">
    <property type="entry name" value="TOPRIM_DnaG_bac"/>
</dbReference>
<evidence type="ECO:0000313" key="2">
    <source>
        <dbReference type="EMBL" id="TYC13313.1"/>
    </source>
</evidence>
<evidence type="ECO:0000313" key="3">
    <source>
        <dbReference type="Proteomes" id="UP000322634"/>
    </source>
</evidence>
<dbReference type="Gene3D" id="3.40.1360.10">
    <property type="match status" value="1"/>
</dbReference>
<dbReference type="InterPro" id="IPR013264">
    <property type="entry name" value="DNAG_N"/>
</dbReference>
<dbReference type="InterPro" id="IPR037068">
    <property type="entry name" value="DNA_primase_core_N_sf"/>
</dbReference>
<dbReference type="OrthoDB" id="9803773at2"/>